<proteinExistence type="predicted"/>
<reference evidence="2" key="1">
    <citation type="submission" date="2023-04" db="EMBL/GenBank/DDBJ databases">
        <authorList>
            <consortium name="ELIXIR-Norway"/>
        </authorList>
    </citation>
    <scope>NUCLEOTIDE SEQUENCE [LARGE SCALE GENOMIC DNA]</scope>
</reference>
<feature type="region of interest" description="Disordered" evidence="1">
    <location>
        <begin position="21"/>
        <end position="54"/>
    </location>
</feature>
<keyword evidence="3" id="KW-1185">Reference proteome</keyword>
<dbReference type="EMBL" id="OX459941">
    <property type="protein sequence ID" value="CAI9175231.1"/>
    <property type="molecule type" value="Genomic_DNA"/>
</dbReference>
<feature type="compositionally biased region" description="Basic and acidic residues" evidence="1">
    <location>
        <begin position="27"/>
        <end position="39"/>
    </location>
</feature>
<evidence type="ECO:0000313" key="3">
    <source>
        <dbReference type="Proteomes" id="UP001176941"/>
    </source>
</evidence>
<evidence type="ECO:0000313" key="2">
    <source>
        <dbReference type="EMBL" id="CAI9175231.1"/>
    </source>
</evidence>
<evidence type="ECO:0000256" key="1">
    <source>
        <dbReference type="SAM" id="MobiDB-lite"/>
    </source>
</evidence>
<dbReference type="Proteomes" id="UP001176941">
    <property type="component" value="Chromosome 5"/>
</dbReference>
<gene>
    <name evidence="2" type="ORF">MRATA1EN1_LOCUS24193</name>
</gene>
<name>A0ABN8ZSQ2_RANTA</name>
<protein>
    <submittedName>
        <fullName evidence="2">Uncharacterized protein</fullName>
    </submittedName>
</protein>
<organism evidence="2 3">
    <name type="scientific">Rangifer tarandus platyrhynchus</name>
    <name type="common">Svalbard reindeer</name>
    <dbReference type="NCBI Taxonomy" id="3082113"/>
    <lineage>
        <taxon>Eukaryota</taxon>
        <taxon>Metazoa</taxon>
        <taxon>Chordata</taxon>
        <taxon>Craniata</taxon>
        <taxon>Vertebrata</taxon>
        <taxon>Euteleostomi</taxon>
        <taxon>Mammalia</taxon>
        <taxon>Eutheria</taxon>
        <taxon>Laurasiatheria</taxon>
        <taxon>Artiodactyla</taxon>
        <taxon>Ruminantia</taxon>
        <taxon>Pecora</taxon>
        <taxon>Cervidae</taxon>
        <taxon>Odocoileinae</taxon>
        <taxon>Rangifer</taxon>
    </lineage>
</organism>
<accession>A0ABN8ZSQ2</accession>
<sequence>MLPVSGTADWSRKYHEKMKGKTYCFRDPARSPRSSEARPRAGASSPPAPPSRCSCLFKNRRRRLVGLVLT</sequence>